<comment type="similarity">
    <text evidence="3">Belongs to the cytochrome c oxidase IV family.</text>
</comment>
<keyword evidence="12" id="KW-1185">Reference proteome</keyword>
<evidence type="ECO:0000313" key="11">
    <source>
        <dbReference type="Ensembl" id="ENSOKIP00005085043.1"/>
    </source>
</evidence>
<dbReference type="PRINTS" id="PR01873">
    <property type="entry name" value="CYTCOXIDASE4"/>
</dbReference>
<dbReference type="Gene3D" id="1.10.442.10">
    <property type="entry name" value="Cytochrome c oxidase subunit IV"/>
    <property type="match status" value="1"/>
</dbReference>
<dbReference type="Pfam" id="PF02936">
    <property type="entry name" value="COX4"/>
    <property type="match status" value="1"/>
</dbReference>
<dbReference type="SUPFAM" id="SSF81406">
    <property type="entry name" value="Mitochondrial cytochrome c oxidase subunit IV"/>
    <property type="match status" value="1"/>
</dbReference>
<keyword evidence="8" id="KW-0496">Mitochondrion</keyword>
<accession>A0A8C7JEY6</accession>
<evidence type="ECO:0000256" key="5">
    <source>
        <dbReference type="ARBA" id="ARBA00022692"/>
    </source>
</evidence>
<dbReference type="UniPathway" id="UPA00705"/>
<keyword evidence="6" id="KW-0999">Mitochondrion inner membrane</keyword>
<comment type="pathway">
    <text evidence="2">Energy metabolism; oxidative phosphorylation.</text>
</comment>
<evidence type="ECO:0000256" key="9">
    <source>
        <dbReference type="ARBA" id="ARBA00023136"/>
    </source>
</evidence>
<evidence type="ECO:0000256" key="8">
    <source>
        <dbReference type="ARBA" id="ARBA00023128"/>
    </source>
</evidence>
<evidence type="ECO:0000256" key="7">
    <source>
        <dbReference type="ARBA" id="ARBA00022989"/>
    </source>
</evidence>
<dbReference type="AlphaFoldDB" id="A0A8C7JEY6"/>
<dbReference type="GO" id="GO:0006123">
    <property type="term" value="P:mitochondrial electron transport, cytochrome c to oxygen"/>
    <property type="evidence" value="ECO:0007669"/>
    <property type="project" value="InterPro"/>
</dbReference>
<dbReference type="FunFam" id="1.10.442.10:FF:000001">
    <property type="entry name" value="Cytochrome c oxidase subunit 4 isoform 1"/>
    <property type="match status" value="1"/>
</dbReference>
<comment type="subunit">
    <text evidence="4">Component of the cytochrome c oxidase (complex IV, CIV), a multisubunit enzyme composed of 14 subunits. The complex is composed of a catalytic core of 3 subunits MT-CO1, MT-CO2 and MT-CO3, encoded in the mitochondrial DNA, and 11 supernumerary subunits COX4I, COX5A, COX5B, COX6A, COX6B, COX6C, COX7A, COX7B, COX7C, COX8 and NDUFA4, which are encoded in the nuclear genome. The complex exists as a monomer or a dimer and forms supercomplexes (SCs) in the inner mitochondrial membrane with NADH-ubiquinone oxidoreductase (complex I, CI) and ubiquinol-cytochrome c oxidoreductase (cytochrome b-c1 complex, complex III, CIII), resulting in different assemblies (supercomplex SCI(1)III(2)IV(1) and megacomplex MCI(2)III(2)IV(2)).</text>
</comment>
<evidence type="ECO:0000256" key="4">
    <source>
        <dbReference type="ARBA" id="ARBA00011485"/>
    </source>
</evidence>
<gene>
    <name evidence="11" type="primary">LOC109869225</name>
</gene>
<dbReference type="Ensembl" id="ENSOKIT00005090872.1">
    <property type="protein sequence ID" value="ENSOKIP00005085043.1"/>
    <property type="gene ID" value="ENSOKIG00005036989.1"/>
</dbReference>
<evidence type="ECO:0000256" key="1">
    <source>
        <dbReference type="ARBA" id="ARBA00004434"/>
    </source>
</evidence>
<dbReference type="InterPro" id="IPR004203">
    <property type="entry name" value="Cyt_c_oxidase_su4_fam"/>
</dbReference>
<feature type="transmembrane region" description="Helical" evidence="10">
    <location>
        <begin position="243"/>
        <end position="262"/>
    </location>
</feature>
<keyword evidence="9 10" id="KW-0472">Membrane</keyword>
<comment type="subcellular location">
    <subcellularLocation>
        <location evidence="1">Mitochondrion inner membrane</location>
        <topology evidence="1">Single-pass membrane protein</topology>
    </subcellularLocation>
</comment>
<dbReference type="PANTHER" id="PTHR10707">
    <property type="entry name" value="CYTOCHROME C OXIDASE SUBUNIT IV"/>
    <property type="match status" value="1"/>
</dbReference>
<evidence type="ECO:0000256" key="10">
    <source>
        <dbReference type="SAM" id="Phobius"/>
    </source>
</evidence>
<evidence type="ECO:0000256" key="3">
    <source>
        <dbReference type="ARBA" id="ARBA00008135"/>
    </source>
</evidence>
<protein>
    <submittedName>
        <fullName evidence="11">Cytochrome c oxidase subunit 4I2</fullName>
    </submittedName>
</protein>
<sequence length="308" mass="35064">MLSQIIYWFSLSKLSHTPSLTLALPFSHQEPKLRHSNSAPKQAIAEEWVNFFCPYCFSSRSTLSGQMSGRAADEKTTVNALTLLTLPLTHNQPSRTCGHIVRDDPVPAAASPNQAMNSSSFEMDDSFPSGKLTMLHLTAGRVGGLFSRRAVVGLTNSGARMSSHHEVSDQVDMSQPMYWDRLDTPLPDRAWIDVLDSKDKSLKQKEKGPWTALSKEEKIALYRLKFNHTYPEMKKPSHEWKTVIGGMFIFFGITGLVVFWQGHYVYPPQPHTFGEEWQAKQIQRMLDMRVNPIEGFSAKWDYKNKQWK</sequence>
<dbReference type="InterPro" id="IPR036639">
    <property type="entry name" value="Cyt_c_oxidase_su4_sf"/>
</dbReference>
<dbReference type="CDD" id="cd00922">
    <property type="entry name" value="Cyt_c_Oxidase_IV"/>
    <property type="match status" value="1"/>
</dbReference>
<dbReference type="GO" id="GO:0005743">
    <property type="term" value="C:mitochondrial inner membrane"/>
    <property type="evidence" value="ECO:0007669"/>
    <property type="project" value="UniProtKB-SubCell"/>
</dbReference>
<reference evidence="11" key="1">
    <citation type="submission" date="2025-08" db="UniProtKB">
        <authorList>
            <consortium name="Ensembl"/>
        </authorList>
    </citation>
    <scope>IDENTIFICATION</scope>
</reference>
<dbReference type="InterPro" id="IPR013288">
    <property type="entry name" value="Cyt_c_oxidase_su4"/>
</dbReference>
<dbReference type="Proteomes" id="UP000694557">
    <property type="component" value="Unassembled WGS sequence"/>
</dbReference>
<evidence type="ECO:0000313" key="12">
    <source>
        <dbReference type="Proteomes" id="UP000694557"/>
    </source>
</evidence>
<evidence type="ECO:0000256" key="6">
    <source>
        <dbReference type="ARBA" id="ARBA00022792"/>
    </source>
</evidence>
<dbReference type="GO" id="GO:0045277">
    <property type="term" value="C:respiratory chain complex IV"/>
    <property type="evidence" value="ECO:0007669"/>
    <property type="project" value="InterPro"/>
</dbReference>
<proteinExistence type="inferred from homology"/>
<organism evidence="11 12">
    <name type="scientific">Oncorhynchus kisutch</name>
    <name type="common">Coho salmon</name>
    <name type="synonym">Salmo kisutch</name>
    <dbReference type="NCBI Taxonomy" id="8019"/>
    <lineage>
        <taxon>Eukaryota</taxon>
        <taxon>Metazoa</taxon>
        <taxon>Chordata</taxon>
        <taxon>Craniata</taxon>
        <taxon>Vertebrata</taxon>
        <taxon>Euteleostomi</taxon>
        <taxon>Actinopterygii</taxon>
        <taxon>Neopterygii</taxon>
        <taxon>Teleostei</taxon>
        <taxon>Protacanthopterygii</taxon>
        <taxon>Salmoniformes</taxon>
        <taxon>Salmonidae</taxon>
        <taxon>Salmoninae</taxon>
        <taxon>Oncorhynchus</taxon>
    </lineage>
</organism>
<keyword evidence="7 10" id="KW-1133">Transmembrane helix</keyword>
<dbReference type="PANTHER" id="PTHR10707:SF15">
    <property type="entry name" value="CYTOCHROME C OXIDASE SUBUNIT 4"/>
    <property type="match status" value="1"/>
</dbReference>
<dbReference type="GeneTree" id="ENSGT00390000002407"/>
<reference evidence="11" key="2">
    <citation type="submission" date="2025-09" db="UniProtKB">
        <authorList>
            <consortium name="Ensembl"/>
        </authorList>
    </citation>
    <scope>IDENTIFICATION</scope>
</reference>
<name>A0A8C7JEY6_ONCKI</name>
<evidence type="ECO:0000256" key="2">
    <source>
        <dbReference type="ARBA" id="ARBA00004673"/>
    </source>
</evidence>
<keyword evidence="5 10" id="KW-0812">Transmembrane</keyword>